<dbReference type="GO" id="GO:0005634">
    <property type="term" value="C:nucleus"/>
    <property type="evidence" value="ECO:0007669"/>
    <property type="project" value="UniProtKB-SubCell"/>
</dbReference>
<evidence type="ECO:0000256" key="7">
    <source>
        <dbReference type="ARBA" id="ARBA00025748"/>
    </source>
</evidence>
<evidence type="ECO:0000256" key="3">
    <source>
        <dbReference type="ARBA" id="ARBA00023125"/>
    </source>
</evidence>
<proteinExistence type="inferred from homology"/>
<evidence type="ECO:0000256" key="2">
    <source>
        <dbReference type="ARBA" id="ARBA00023015"/>
    </source>
</evidence>
<evidence type="ECO:0000256" key="1">
    <source>
        <dbReference type="ARBA" id="ARBA00004123"/>
    </source>
</evidence>
<evidence type="ECO:0000256" key="10">
    <source>
        <dbReference type="RuleBase" id="RU369038"/>
    </source>
</evidence>
<dbReference type="GO" id="GO:0000981">
    <property type="term" value="F:DNA-binding transcription factor activity, RNA polymerase II-specific"/>
    <property type="evidence" value="ECO:0007669"/>
    <property type="project" value="UniProtKB-UniRule"/>
</dbReference>
<accession>A0A8J5LAR5</accession>
<evidence type="ECO:0000256" key="9">
    <source>
        <dbReference type="RuleBase" id="RU000682"/>
    </source>
</evidence>
<dbReference type="InterPro" id="IPR045224">
    <property type="entry name" value="HDZip_class_I_plant"/>
</dbReference>
<keyword evidence="2 10" id="KW-0805">Transcription regulation</keyword>
<comment type="subcellular location">
    <subcellularLocation>
        <location evidence="1 8 9">Nucleus</location>
    </subcellularLocation>
</comment>
<dbReference type="GO" id="GO:0043565">
    <property type="term" value="F:sequence-specific DNA binding"/>
    <property type="evidence" value="ECO:0007669"/>
    <property type="project" value="TreeGrafter"/>
</dbReference>
<dbReference type="PRINTS" id="PR00031">
    <property type="entry name" value="HTHREPRESSR"/>
</dbReference>
<dbReference type="SMART" id="SM00389">
    <property type="entry name" value="HOX"/>
    <property type="match status" value="1"/>
</dbReference>
<dbReference type="CDD" id="cd00086">
    <property type="entry name" value="homeodomain"/>
    <property type="match status" value="1"/>
</dbReference>
<dbReference type="GO" id="GO:0045893">
    <property type="term" value="P:positive regulation of DNA-templated transcription"/>
    <property type="evidence" value="ECO:0007669"/>
    <property type="project" value="TreeGrafter"/>
</dbReference>
<dbReference type="InterPro" id="IPR009057">
    <property type="entry name" value="Homeodomain-like_sf"/>
</dbReference>
<keyword evidence="15" id="KW-1185">Reference proteome</keyword>
<dbReference type="InterPro" id="IPR001356">
    <property type="entry name" value="HD"/>
</dbReference>
<dbReference type="PANTHER" id="PTHR24326:SF527">
    <property type="entry name" value="HOMEOBOX-LEUCINE ZIPPER PROTEIN ATHB-40"/>
    <property type="match status" value="1"/>
</dbReference>
<comment type="similarity">
    <text evidence="7 10">Belongs to the HD-ZIP homeobox family. Class I subfamily.</text>
</comment>
<dbReference type="InterPro" id="IPR000047">
    <property type="entry name" value="HTH_motif"/>
</dbReference>
<organism evidence="14 15">
    <name type="scientific">Zingiber officinale</name>
    <name type="common">Ginger</name>
    <name type="synonym">Amomum zingiber</name>
    <dbReference type="NCBI Taxonomy" id="94328"/>
    <lineage>
        <taxon>Eukaryota</taxon>
        <taxon>Viridiplantae</taxon>
        <taxon>Streptophyta</taxon>
        <taxon>Embryophyta</taxon>
        <taxon>Tracheophyta</taxon>
        <taxon>Spermatophyta</taxon>
        <taxon>Magnoliopsida</taxon>
        <taxon>Liliopsida</taxon>
        <taxon>Zingiberales</taxon>
        <taxon>Zingiberaceae</taxon>
        <taxon>Zingiber</taxon>
    </lineage>
</organism>
<keyword evidence="6 8" id="KW-0539">Nucleus</keyword>
<evidence type="ECO:0000256" key="5">
    <source>
        <dbReference type="ARBA" id="ARBA00023163"/>
    </source>
</evidence>
<evidence type="ECO:0000259" key="13">
    <source>
        <dbReference type="PROSITE" id="PS50071"/>
    </source>
</evidence>
<evidence type="ECO:0000313" key="15">
    <source>
        <dbReference type="Proteomes" id="UP000734854"/>
    </source>
</evidence>
<feature type="DNA-binding region" description="Homeobox" evidence="8">
    <location>
        <begin position="44"/>
        <end position="103"/>
    </location>
</feature>
<dbReference type="Gene3D" id="1.10.10.60">
    <property type="entry name" value="Homeodomain-like"/>
    <property type="match status" value="1"/>
</dbReference>
<dbReference type="AlphaFoldDB" id="A0A8J5LAR5"/>
<feature type="domain" description="Homeobox" evidence="13">
    <location>
        <begin position="42"/>
        <end position="102"/>
    </location>
</feature>
<evidence type="ECO:0000256" key="8">
    <source>
        <dbReference type="PROSITE-ProRule" id="PRU00108"/>
    </source>
</evidence>
<dbReference type="PROSITE" id="PS50071">
    <property type="entry name" value="HOMEOBOX_2"/>
    <property type="match status" value="1"/>
</dbReference>
<feature type="compositionally biased region" description="Gly residues" evidence="12">
    <location>
        <begin position="152"/>
        <end position="161"/>
    </location>
</feature>
<keyword evidence="11" id="KW-0175">Coiled coil</keyword>
<keyword evidence="5 10" id="KW-0804">Transcription</keyword>
<dbReference type="EMBL" id="JACMSC010000008">
    <property type="protein sequence ID" value="KAG6511541.1"/>
    <property type="molecule type" value="Genomic_DNA"/>
</dbReference>
<keyword evidence="4 8" id="KW-0371">Homeobox</keyword>
<name>A0A8J5LAR5_ZINOF</name>
<sequence length="239" mass="26904">MSHRLDALLFSSVDGHVSRAAVVAAGGVAGEAPRRRRKRPRAAVDAKKRRLSDEQVKLLETRFGEETKLEFGRKLHLAAELGLDPKQVAVWFQNRRARHKNKQVEEAYLELKAIHDATLLEKSHLENEVLKLNDKLLAAEEELKRFSLSATTGGGNGGGEPVGSPNSSTSTCQPAVSEFGGIEEEAELRYLYEYDCLMEWEYNFYDLLCLEKSLCIHSQLKETAALWWGTLSLKRQHLN</sequence>
<keyword evidence="3 8" id="KW-0238">DNA-binding</keyword>
<evidence type="ECO:0000256" key="12">
    <source>
        <dbReference type="SAM" id="MobiDB-lite"/>
    </source>
</evidence>
<dbReference type="InterPro" id="IPR017970">
    <property type="entry name" value="Homeobox_CS"/>
</dbReference>
<dbReference type="Proteomes" id="UP000734854">
    <property type="component" value="Unassembled WGS sequence"/>
</dbReference>
<comment type="caution">
    <text evidence="14">The sequence shown here is derived from an EMBL/GenBank/DDBJ whole genome shotgun (WGS) entry which is preliminary data.</text>
</comment>
<feature type="region of interest" description="Disordered" evidence="12">
    <location>
        <begin position="149"/>
        <end position="175"/>
    </location>
</feature>
<feature type="coiled-coil region" evidence="11">
    <location>
        <begin position="94"/>
        <end position="142"/>
    </location>
</feature>
<evidence type="ECO:0000256" key="4">
    <source>
        <dbReference type="ARBA" id="ARBA00023155"/>
    </source>
</evidence>
<dbReference type="PANTHER" id="PTHR24326">
    <property type="entry name" value="HOMEOBOX-LEUCINE ZIPPER PROTEIN"/>
    <property type="match status" value="1"/>
</dbReference>
<evidence type="ECO:0000256" key="11">
    <source>
        <dbReference type="SAM" id="Coils"/>
    </source>
</evidence>
<gene>
    <name evidence="14" type="ORF">ZIOFF_029609</name>
</gene>
<dbReference type="PROSITE" id="PS00027">
    <property type="entry name" value="HOMEOBOX_1"/>
    <property type="match status" value="1"/>
</dbReference>
<evidence type="ECO:0000313" key="14">
    <source>
        <dbReference type="EMBL" id="KAG6511541.1"/>
    </source>
</evidence>
<dbReference type="Pfam" id="PF00046">
    <property type="entry name" value="Homeodomain"/>
    <property type="match status" value="1"/>
</dbReference>
<comment type="function">
    <text evidence="10">Transcription factor.</text>
</comment>
<evidence type="ECO:0000256" key="6">
    <source>
        <dbReference type="ARBA" id="ARBA00023242"/>
    </source>
</evidence>
<dbReference type="SUPFAM" id="SSF46689">
    <property type="entry name" value="Homeodomain-like"/>
    <property type="match status" value="1"/>
</dbReference>
<protein>
    <recommendedName>
        <fullName evidence="10">Homeobox-leucine zipper protein</fullName>
    </recommendedName>
    <alternativeName>
        <fullName evidence="10">HD-ZIP protein</fullName>
    </alternativeName>
    <alternativeName>
        <fullName evidence="10">Homeodomain transcription factor</fullName>
    </alternativeName>
</protein>
<reference evidence="14 15" key="1">
    <citation type="submission" date="2020-08" db="EMBL/GenBank/DDBJ databases">
        <title>Plant Genome Project.</title>
        <authorList>
            <person name="Zhang R.-G."/>
        </authorList>
    </citation>
    <scope>NUCLEOTIDE SEQUENCE [LARGE SCALE GENOMIC DNA]</scope>
    <source>
        <tissue evidence="14">Rhizome</tissue>
    </source>
</reference>